<dbReference type="Gene3D" id="3.40.50.2000">
    <property type="entry name" value="Glycogen Phosphorylase B"/>
    <property type="match status" value="1"/>
</dbReference>
<dbReference type="Proteomes" id="UP000187203">
    <property type="component" value="Unassembled WGS sequence"/>
</dbReference>
<comment type="similarity">
    <text evidence="1">Belongs to the UDP-glycosyltransferase family.</text>
</comment>
<dbReference type="SUPFAM" id="SSF53756">
    <property type="entry name" value="UDP-Glycosyltransferase/glycogen phosphorylase"/>
    <property type="match status" value="1"/>
</dbReference>
<dbReference type="EMBL" id="AWUE01012003">
    <property type="protein sequence ID" value="OMP10156.1"/>
    <property type="molecule type" value="Genomic_DNA"/>
</dbReference>
<keyword evidence="3" id="KW-1185">Reference proteome</keyword>
<name>A0A1R3KSV7_9ROSI</name>
<gene>
    <name evidence="2" type="ORF">COLO4_04768</name>
</gene>
<sequence length="156" mass="16976">MTKAELVFIQVPALGHLTSTLQVAKLLVDLNSNLSITVLIIMSPSDPTTVPKIDSLIATTISHHIKIINLPHVDAAPGRFMAPIIESQRPHIKEAVNDIVREFGSVPGSPQLAWFVFDMFLASLNDLANKFGVPSYVFYTSGAAFLGFQLFIQSGD</sequence>
<accession>A0A1R3KSV7</accession>
<organism evidence="2 3">
    <name type="scientific">Corchorus olitorius</name>
    <dbReference type="NCBI Taxonomy" id="93759"/>
    <lineage>
        <taxon>Eukaryota</taxon>
        <taxon>Viridiplantae</taxon>
        <taxon>Streptophyta</taxon>
        <taxon>Embryophyta</taxon>
        <taxon>Tracheophyta</taxon>
        <taxon>Spermatophyta</taxon>
        <taxon>Magnoliopsida</taxon>
        <taxon>eudicotyledons</taxon>
        <taxon>Gunneridae</taxon>
        <taxon>Pentapetalae</taxon>
        <taxon>rosids</taxon>
        <taxon>malvids</taxon>
        <taxon>Malvales</taxon>
        <taxon>Malvaceae</taxon>
        <taxon>Grewioideae</taxon>
        <taxon>Apeibeae</taxon>
        <taxon>Corchorus</taxon>
    </lineage>
</organism>
<dbReference type="GO" id="GO:0035251">
    <property type="term" value="F:UDP-glucosyltransferase activity"/>
    <property type="evidence" value="ECO:0007669"/>
    <property type="project" value="InterPro"/>
</dbReference>
<proteinExistence type="inferred from homology"/>
<evidence type="ECO:0000313" key="3">
    <source>
        <dbReference type="Proteomes" id="UP000187203"/>
    </source>
</evidence>
<comment type="caution">
    <text evidence="2">The sequence shown here is derived from an EMBL/GenBank/DDBJ whole genome shotgun (WGS) entry which is preliminary data.</text>
</comment>
<evidence type="ECO:0000256" key="1">
    <source>
        <dbReference type="ARBA" id="ARBA00009995"/>
    </source>
</evidence>
<reference evidence="3" key="1">
    <citation type="submission" date="2013-09" db="EMBL/GenBank/DDBJ databases">
        <title>Corchorus olitorius genome sequencing.</title>
        <authorList>
            <person name="Alam M."/>
            <person name="Haque M.S."/>
            <person name="Islam M.S."/>
            <person name="Emdad E.M."/>
            <person name="Islam M.M."/>
            <person name="Ahmed B."/>
            <person name="Halim A."/>
            <person name="Hossen Q.M.M."/>
            <person name="Hossain M.Z."/>
            <person name="Ahmed R."/>
            <person name="Khan M.M."/>
            <person name="Islam R."/>
            <person name="Rashid M.M."/>
            <person name="Khan S.A."/>
            <person name="Rahman M.S."/>
            <person name="Alam M."/>
            <person name="Yahiya A.S."/>
            <person name="Khan M.S."/>
            <person name="Azam M.S."/>
            <person name="Haque T."/>
            <person name="Lashkar M.Z.H."/>
            <person name="Akhand A.I."/>
            <person name="Morshed G."/>
            <person name="Roy S."/>
            <person name="Uddin K.S."/>
            <person name="Rabeya T."/>
            <person name="Hossain A.S."/>
            <person name="Chowdhury A."/>
            <person name="Snigdha A.R."/>
            <person name="Mortoza M.S."/>
            <person name="Matin S.A."/>
            <person name="Hoque S.M.E."/>
            <person name="Islam M.K."/>
            <person name="Roy D.K."/>
            <person name="Haider R."/>
            <person name="Moosa M.M."/>
            <person name="Elias S.M."/>
            <person name="Hasan A.M."/>
            <person name="Jahan S."/>
            <person name="Shafiuddin M."/>
            <person name="Mahmood N."/>
            <person name="Shommy N.S."/>
        </authorList>
    </citation>
    <scope>NUCLEOTIDE SEQUENCE [LARGE SCALE GENOMIC DNA]</scope>
    <source>
        <strain evidence="3">cv. O-4</strain>
    </source>
</reference>
<dbReference type="InterPro" id="IPR050481">
    <property type="entry name" value="UDP-glycosyltransf_plant"/>
</dbReference>
<dbReference type="AlphaFoldDB" id="A0A1R3KSV7"/>
<evidence type="ECO:0000313" key="2">
    <source>
        <dbReference type="EMBL" id="OMP10156.1"/>
    </source>
</evidence>
<dbReference type="PANTHER" id="PTHR48048:SF45">
    <property type="entry name" value="GLYCOSYLTRANSFERASE"/>
    <property type="match status" value="1"/>
</dbReference>
<protein>
    <submittedName>
        <fullName evidence="2">UDP-glucuronosyl/UDP-glucosyltransferase</fullName>
    </submittedName>
</protein>
<dbReference type="STRING" id="93759.A0A1R3KSV7"/>
<dbReference type="OrthoDB" id="5835829at2759"/>
<dbReference type="PANTHER" id="PTHR48048">
    <property type="entry name" value="GLYCOSYLTRANSFERASE"/>
    <property type="match status" value="1"/>
</dbReference>